<dbReference type="GO" id="GO:0034237">
    <property type="term" value="F:protein kinase A regulatory subunit binding"/>
    <property type="evidence" value="ECO:0007669"/>
    <property type="project" value="TreeGrafter"/>
</dbReference>
<evidence type="ECO:0000313" key="5">
    <source>
        <dbReference type="Proteomes" id="UP000734854"/>
    </source>
</evidence>
<dbReference type="PANTHER" id="PTHR12902:SF1">
    <property type="entry name" value="WISKOTT-ALDRICH SYNDROME PROTEIN FAMILY MEMBER"/>
    <property type="match status" value="1"/>
</dbReference>
<feature type="region of interest" description="Disordered" evidence="2">
    <location>
        <begin position="330"/>
        <end position="350"/>
    </location>
</feature>
<dbReference type="InterPro" id="IPR036291">
    <property type="entry name" value="NAD(P)-bd_dom_sf"/>
</dbReference>
<dbReference type="Pfam" id="PF01370">
    <property type="entry name" value="Epimerase"/>
    <property type="match status" value="1"/>
</dbReference>
<gene>
    <name evidence="4" type="ORF">ZIOFF_064178</name>
</gene>
<feature type="region of interest" description="Disordered" evidence="2">
    <location>
        <begin position="541"/>
        <end position="568"/>
    </location>
</feature>
<dbReference type="EMBL" id="JACMSC010000018">
    <property type="protein sequence ID" value="KAG6474961.1"/>
    <property type="molecule type" value="Genomic_DNA"/>
</dbReference>
<evidence type="ECO:0000256" key="1">
    <source>
        <dbReference type="ARBA" id="ARBA00006993"/>
    </source>
</evidence>
<dbReference type="SUPFAM" id="SSF51735">
    <property type="entry name" value="NAD(P)-binding Rossmann-fold domains"/>
    <property type="match status" value="1"/>
</dbReference>
<sequence length="2171" mass="239609">MPTIRYQIRNEYGLADPELHRAADKDDPEAILEGVAMAGLAGVLRQLGDLADLQKDYDIVQSIDNSFRSREQKQGRFTVKYDALDCMVIVKQFAAEIFRDLHEEVMGTAARGHGLILRVQQLEADFPSFEKAIFSQTNHSGHSYNDGIDWHSNFHLDQNLVTQGDMPRFVMDSYEECREPPRLFTLDKFDTAGAGACLKRYSDPSFFKTELTSSGFMEADKLRERKSRRIKKKGSRIKNGHTLESLLSPRANSDSQPAISDQVADKSATRFVRLKLRNLDDTNGSKGCGSRKHLLQLHLDIQKIAFDSSQSSSTLSPGLIDSSVPTSLTHDTARNMSENDSLVRDSSPTMNGYEELTRATTYELGDWNTETKKFSESADEPIVGVPNTGRGYNLVESMENSADSEINSEGSAYDNELNDIVRNTSQRVEDHKLVRAELQLEGSTDGYRTEDIGSEPENFMDAPNSMESEVETDSENKGRPDIGSLKTEGQEMDTDASERLEELDSQTSELNNTGPERSNNMSNSGMTSNINSLDEVLTNQEAEKTQEPSLLHGEVANSADLVSNGGSNMETFEDPMLKPEEIINEHLDSYDPASDLLNVNPGEISARCLIPRNNNTSARNDIQLDNGPPCSNLCLLEKTHPEDHVNEDIHMVDHFSCPLIRNTLAEDLESEVPFSMIVASTEEMQVPVDQEIKNCISKEDADAASSSVGISISMVASEFAPDISMDDLKHGELITDVNNCQHPEELPSETSFCAKGTDGVAQYHTTGNSNLGCDSVLLLSEEMASNLDSSVDKTKQASILPKDFVPYDEVTDDKAKQANIVPKDFVLYDEVSDDKTKQASIVPKHFVSYDEVPLQASTTNIGKSPGTMNQYAETCPSESLPVPAHVISAISDADYATEMESVVAVKNLEASSENGDDGAKRIFSMPIILQPQFEYFSGSEESLESPKMNFAEESQESFKVNHEEKAPLCSAGEAFSEDVSNSTMLDDNLEFSNEFYRGSSQNVVEVPEQNTDHESLTEETFASKDKDNNKKLNLAHNEEALDQHLHLEESEDLATLYGHQPIIYEFDSLNTVELESQRTLNMEDSPALEQSSLDPAASCFDLPVNNSSNANDSGLRGDIHETMPAGHVKAYPVLKETYLNYPTQREHTDSICLAQGELESIQGDMSLPTYLIFDFASSAEEASMIPTSNEDISTLHTSNGDVTLQASNGNASTLQSGNEEVSPGQAIKEIVSASQASNEEISSSQISNQELYYLQDRNEELYEASNHDVSTLQASSEEVSASQANKEVVSTSQVSNEEVLPLQVCNEEFSTLQAIHEDYSTLEARNQEALTLQTSNESGFLHQKGECVELEIPIDYNGLEDKPIEGPEPNYHALTNNVLLKMPTSNIDETSKMDSQALVSSECNSEISPCHEAYNISDMPFYPLSGSDVTDFESATRILNEPQSCNSYSCFPSQNYEPPPPLPPLPPLEWRSRKLSSLLPNQNSIQALPGENLFMSSSGITPTNSHITSPISLSQLPPIVADYSNQPDFLSSTRCIADSSLLSSSISSSLEYEKNQHASDVDEAIKLPLEDSFFISESQLFQNSMLQKDIIQPLMEKRSEIGEFLPVFGSEKSQYSEDRHLHLENMVQSQNPFLFNASIMDESHSILSLSSGLGMPQHGYVYSLERSQPTLFAVVPTNEGETIGINPRSIRNRPRNPLIDAVVAHDRSKLRKVPEVASPSDEPKSDQMDTLLESNILQLRKVSELARPSDKPKAEEKDALLEQIRNKSYNLKPATVLSKPNNKSHSTNIRVAAILEKANAVRQAMAGSDEEDAKRPKTALRLAHSSTEFALKQSRTRGEMTGIVCVTGGSGFIGSWLVRLLLDRGYTVHATVMRLGDEAETAHLRCLPGASDRLLLFQIDLLDPDSILAAIRGCAGVFHLASPCTRELLDPAVKGTLNVLRAAKESGVCRVVVTSSISAIIPSPGWPADRVKDENCWTDLDYCRQKELWYPASKTMAEKAAWEFAKENGLDVVVVNPGTVLGPIIPPTINASMAMLVRLFEGLEEEYPDFYMGVVHVKDVALAHILAYENPAASGRHLCVESISHWSDFVSKVEELYPEFKLPKFPKDTQPGLLRAQNPAKKLIELGMRFISMEQIIKDSVEDLKSKGYEEPVEYINHAPAAAAELTVQGT</sequence>
<evidence type="ECO:0000313" key="4">
    <source>
        <dbReference type="EMBL" id="KAG6474961.1"/>
    </source>
</evidence>
<dbReference type="CDD" id="cd08958">
    <property type="entry name" value="FR_SDR_e"/>
    <property type="match status" value="1"/>
</dbReference>
<dbReference type="Proteomes" id="UP000734854">
    <property type="component" value="Unassembled WGS sequence"/>
</dbReference>
<dbReference type="FunFam" id="3.40.50.720:FF:000219">
    <property type="entry name" value="Cinnamoyl-CoA reductase 1"/>
    <property type="match status" value="1"/>
</dbReference>
<keyword evidence="5" id="KW-1185">Reference proteome</keyword>
<dbReference type="InterPro" id="IPR001509">
    <property type="entry name" value="Epimerase_deHydtase"/>
</dbReference>
<dbReference type="Gene3D" id="3.40.50.720">
    <property type="entry name" value="NAD(P)-binding Rossmann-like Domain"/>
    <property type="match status" value="1"/>
</dbReference>
<dbReference type="Gene3D" id="1.20.5.340">
    <property type="match status" value="1"/>
</dbReference>
<feature type="compositionally biased region" description="Basic and acidic residues" evidence="2">
    <location>
        <begin position="1010"/>
        <end position="1029"/>
    </location>
</feature>
<dbReference type="Gene3D" id="6.10.280.150">
    <property type="match status" value="1"/>
</dbReference>
<proteinExistence type="inferred from homology"/>
<accession>A0A8J5BMK1</accession>
<feature type="compositionally biased region" description="Polar residues" evidence="2">
    <location>
        <begin position="250"/>
        <end position="259"/>
    </location>
</feature>
<evidence type="ECO:0000256" key="2">
    <source>
        <dbReference type="SAM" id="MobiDB-lite"/>
    </source>
</evidence>
<feature type="compositionally biased region" description="Low complexity" evidence="2">
    <location>
        <begin position="518"/>
        <end position="529"/>
    </location>
</feature>
<dbReference type="InterPro" id="IPR028288">
    <property type="entry name" value="SCAR/WAVE_fam"/>
</dbReference>
<feature type="region of interest" description="Disordered" evidence="2">
    <location>
        <begin position="231"/>
        <end position="262"/>
    </location>
</feature>
<feature type="region of interest" description="Disordered" evidence="2">
    <location>
        <begin position="444"/>
        <end position="529"/>
    </location>
</feature>
<reference evidence="4 5" key="1">
    <citation type="submission" date="2020-08" db="EMBL/GenBank/DDBJ databases">
        <title>Plant Genome Project.</title>
        <authorList>
            <person name="Zhang R.-G."/>
        </authorList>
    </citation>
    <scope>NUCLEOTIDE SEQUENCE [LARGE SCALE GENOMIC DNA]</scope>
    <source>
        <tissue evidence="4">Rhizome</tissue>
    </source>
</reference>
<dbReference type="GO" id="GO:2000601">
    <property type="term" value="P:positive regulation of Arp2/3 complex-mediated actin nucleation"/>
    <property type="evidence" value="ECO:0007669"/>
    <property type="project" value="TreeGrafter"/>
</dbReference>
<dbReference type="PANTHER" id="PTHR12902">
    <property type="entry name" value="WASP-1"/>
    <property type="match status" value="1"/>
</dbReference>
<comment type="caution">
    <text evidence="4">The sequence shown here is derived from an EMBL/GenBank/DDBJ whole genome shotgun (WGS) entry which is preliminary data.</text>
</comment>
<comment type="similarity">
    <text evidence="1">Belongs to the SCAR/WAVE family.</text>
</comment>
<feature type="domain" description="NAD-dependent epimerase/dehydratase" evidence="3">
    <location>
        <begin position="1844"/>
        <end position="2074"/>
    </location>
</feature>
<feature type="compositionally biased region" description="Polar residues" evidence="2">
    <location>
        <begin position="505"/>
        <end position="517"/>
    </location>
</feature>
<dbReference type="GO" id="GO:0030036">
    <property type="term" value="P:actin cytoskeleton organization"/>
    <property type="evidence" value="ECO:0007669"/>
    <property type="project" value="InterPro"/>
</dbReference>
<dbReference type="GO" id="GO:0005856">
    <property type="term" value="C:cytoskeleton"/>
    <property type="evidence" value="ECO:0007669"/>
    <property type="project" value="UniProtKB-SubCell"/>
</dbReference>
<organism evidence="4 5">
    <name type="scientific">Zingiber officinale</name>
    <name type="common">Ginger</name>
    <name type="synonym">Amomum zingiber</name>
    <dbReference type="NCBI Taxonomy" id="94328"/>
    <lineage>
        <taxon>Eukaryota</taxon>
        <taxon>Viridiplantae</taxon>
        <taxon>Streptophyta</taxon>
        <taxon>Embryophyta</taxon>
        <taxon>Tracheophyta</taxon>
        <taxon>Spermatophyta</taxon>
        <taxon>Magnoliopsida</taxon>
        <taxon>Liliopsida</taxon>
        <taxon>Zingiberales</taxon>
        <taxon>Zingiberaceae</taxon>
        <taxon>Zingiber</taxon>
    </lineage>
</organism>
<dbReference type="GO" id="GO:0003779">
    <property type="term" value="F:actin binding"/>
    <property type="evidence" value="ECO:0007669"/>
    <property type="project" value="UniProtKB-KW"/>
</dbReference>
<name>A0A8J5BMK1_ZINOF</name>
<dbReference type="GO" id="GO:0071933">
    <property type="term" value="F:Arp2/3 complex binding"/>
    <property type="evidence" value="ECO:0007669"/>
    <property type="project" value="TreeGrafter"/>
</dbReference>
<evidence type="ECO:0000259" key="3">
    <source>
        <dbReference type="Pfam" id="PF01370"/>
    </source>
</evidence>
<feature type="region of interest" description="Disordered" evidence="2">
    <location>
        <begin position="1007"/>
        <end position="1029"/>
    </location>
</feature>
<protein>
    <recommendedName>
        <fullName evidence="3">NAD-dependent epimerase/dehydratase domain-containing protein</fullName>
    </recommendedName>
</protein>